<dbReference type="EMBL" id="GBRH01196881">
    <property type="protein sequence ID" value="JAE01015.1"/>
    <property type="molecule type" value="Transcribed_RNA"/>
</dbReference>
<name>A0A0A9EJV7_ARUDO</name>
<proteinExistence type="predicted"/>
<protein>
    <submittedName>
        <fullName evidence="1">Uncharacterized protein</fullName>
    </submittedName>
</protein>
<reference evidence="1" key="1">
    <citation type="submission" date="2014-09" db="EMBL/GenBank/DDBJ databases">
        <authorList>
            <person name="Magalhaes I.L.F."/>
            <person name="Oliveira U."/>
            <person name="Santos F.R."/>
            <person name="Vidigal T.H.D.A."/>
            <person name="Brescovit A.D."/>
            <person name="Santos A.J."/>
        </authorList>
    </citation>
    <scope>NUCLEOTIDE SEQUENCE</scope>
    <source>
        <tissue evidence="1">Shoot tissue taken approximately 20 cm above the soil surface</tissue>
    </source>
</reference>
<dbReference type="AlphaFoldDB" id="A0A0A9EJV7"/>
<organism evidence="1">
    <name type="scientific">Arundo donax</name>
    <name type="common">Giant reed</name>
    <name type="synonym">Donax arundinaceus</name>
    <dbReference type="NCBI Taxonomy" id="35708"/>
    <lineage>
        <taxon>Eukaryota</taxon>
        <taxon>Viridiplantae</taxon>
        <taxon>Streptophyta</taxon>
        <taxon>Embryophyta</taxon>
        <taxon>Tracheophyta</taxon>
        <taxon>Spermatophyta</taxon>
        <taxon>Magnoliopsida</taxon>
        <taxon>Liliopsida</taxon>
        <taxon>Poales</taxon>
        <taxon>Poaceae</taxon>
        <taxon>PACMAD clade</taxon>
        <taxon>Arundinoideae</taxon>
        <taxon>Arundineae</taxon>
        <taxon>Arundo</taxon>
    </lineage>
</organism>
<evidence type="ECO:0000313" key="1">
    <source>
        <dbReference type="EMBL" id="JAE01015.1"/>
    </source>
</evidence>
<reference evidence="1" key="2">
    <citation type="journal article" date="2015" name="Data Brief">
        <title>Shoot transcriptome of the giant reed, Arundo donax.</title>
        <authorList>
            <person name="Barrero R.A."/>
            <person name="Guerrero F.D."/>
            <person name="Moolhuijzen P."/>
            <person name="Goolsby J.A."/>
            <person name="Tidwell J."/>
            <person name="Bellgard S.E."/>
            <person name="Bellgard M.I."/>
        </authorList>
    </citation>
    <scope>NUCLEOTIDE SEQUENCE</scope>
    <source>
        <tissue evidence="1">Shoot tissue taken approximately 20 cm above the soil surface</tissue>
    </source>
</reference>
<sequence>MVYPPYPGTRPSPCSLLGDGLIRSWQWCGYPILDRSMA</sequence>
<accession>A0A0A9EJV7</accession>